<comment type="similarity">
    <text evidence="5 6">Belongs to the LipB family.</text>
</comment>
<dbReference type="PROSITE" id="PS51733">
    <property type="entry name" value="BPL_LPL_CATALYTIC"/>
    <property type="match status" value="1"/>
</dbReference>
<evidence type="ECO:0000313" key="11">
    <source>
        <dbReference type="EMBL" id="OJX61258.1"/>
    </source>
</evidence>
<evidence type="ECO:0000313" key="12">
    <source>
        <dbReference type="Proteomes" id="UP000184233"/>
    </source>
</evidence>
<comment type="subcellular location">
    <subcellularLocation>
        <location evidence="5">Cytoplasm</location>
    </subcellularLocation>
</comment>
<accession>A0A1M3L6R9</accession>
<evidence type="ECO:0000256" key="2">
    <source>
        <dbReference type="ARBA" id="ARBA00022679"/>
    </source>
</evidence>
<dbReference type="PIRSF" id="PIRSF016262">
    <property type="entry name" value="LPLase"/>
    <property type="match status" value="1"/>
</dbReference>
<evidence type="ECO:0000256" key="8">
    <source>
        <dbReference type="PIRSR" id="PIRSR016262-2"/>
    </source>
</evidence>
<gene>
    <name evidence="5" type="primary">lipB</name>
    <name evidence="11" type="ORF">BGO89_01370</name>
</gene>
<dbReference type="STRING" id="1895771.BGO89_01370"/>
<dbReference type="InterPro" id="IPR000544">
    <property type="entry name" value="Octanoyltransferase"/>
</dbReference>
<dbReference type="Proteomes" id="UP000184233">
    <property type="component" value="Unassembled WGS sequence"/>
</dbReference>
<comment type="catalytic activity">
    <reaction evidence="5 6">
        <text>octanoyl-[ACP] + L-lysyl-[protein] = N(6)-octanoyl-L-lysyl-[protein] + holo-[ACP] + H(+)</text>
        <dbReference type="Rhea" id="RHEA:17665"/>
        <dbReference type="Rhea" id="RHEA-COMP:9636"/>
        <dbReference type="Rhea" id="RHEA-COMP:9685"/>
        <dbReference type="Rhea" id="RHEA-COMP:9752"/>
        <dbReference type="Rhea" id="RHEA-COMP:9928"/>
        <dbReference type="ChEBI" id="CHEBI:15378"/>
        <dbReference type="ChEBI" id="CHEBI:29969"/>
        <dbReference type="ChEBI" id="CHEBI:64479"/>
        <dbReference type="ChEBI" id="CHEBI:78463"/>
        <dbReference type="ChEBI" id="CHEBI:78809"/>
        <dbReference type="EC" id="2.3.1.181"/>
    </reaction>
</comment>
<comment type="miscellaneous">
    <text evidence="5">In the reaction, the free carboxyl group of octanoic acid is attached via an amide linkage to the epsilon-amino group of a specific lysine residue of lipoyl domains of lipoate-dependent enzymes.</text>
</comment>
<evidence type="ECO:0000256" key="6">
    <source>
        <dbReference type="PIRNR" id="PIRNR016262"/>
    </source>
</evidence>
<feature type="active site" description="Acyl-thioester intermediate" evidence="5 7">
    <location>
        <position position="173"/>
    </location>
</feature>
<dbReference type="UniPathway" id="UPA00538">
    <property type="reaction ID" value="UER00592"/>
</dbReference>
<evidence type="ECO:0000256" key="9">
    <source>
        <dbReference type="PIRSR" id="PIRSR016262-3"/>
    </source>
</evidence>
<feature type="binding site" evidence="5 8">
    <location>
        <begin position="142"/>
        <end position="144"/>
    </location>
    <ligand>
        <name>substrate</name>
    </ligand>
</feature>
<comment type="function">
    <text evidence="4 5 6">Catalyzes the transfer of endogenously produced octanoic acid from octanoyl-acyl-carrier-protein onto the lipoyl domains of lipoate-dependent enzymes. Lipoyl-ACP can also act as a substrate although octanoyl-ACP is likely to be the physiological substrate.</text>
</comment>
<protein>
    <recommendedName>
        <fullName evidence="5 6">Octanoyltransferase</fullName>
        <ecNumber evidence="5 6">2.3.1.181</ecNumber>
    </recommendedName>
    <alternativeName>
        <fullName evidence="5">Lipoate-protein ligase B</fullName>
    </alternativeName>
    <alternativeName>
        <fullName evidence="5">Lipoyl/octanoyl transferase</fullName>
    </alternativeName>
    <alternativeName>
        <fullName evidence="5">Octanoyl-[acyl-carrier-protein]-protein N-octanoyltransferase</fullName>
    </alternativeName>
</protein>
<keyword evidence="2 5" id="KW-0808">Transferase</keyword>
<feature type="site" description="Lowers pKa of active site Cys" evidence="5 9">
    <location>
        <position position="139"/>
    </location>
</feature>
<evidence type="ECO:0000256" key="7">
    <source>
        <dbReference type="PIRSR" id="PIRSR016262-1"/>
    </source>
</evidence>
<organism evidence="11 12">
    <name type="scientific">Candidatus Kapaibacterium thiocyanatum</name>
    <dbReference type="NCBI Taxonomy" id="1895771"/>
    <lineage>
        <taxon>Bacteria</taxon>
        <taxon>Pseudomonadati</taxon>
        <taxon>Candidatus Kapaibacteriota</taxon>
        <taxon>Candidatus Kapaibacteriia</taxon>
        <taxon>Candidatus Kapaibacteriales</taxon>
        <taxon>Candidatus Kapaibacteriaceae</taxon>
        <taxon>Candidatus Kapaibacterium</taxon>
    </lineage>
</organism>
<dbReference type="CDD" id="cd16444">
    <property type="entry name" value="LipB"/>
    <property type="match status" value="1"/>
</dbReference>
<dbReference type="GO" id="GO:0033819">
    <property type="term" value="F:lipoyl(octanoyl) transferase activity"/>
    <property type="evidence" value="ECO:0007669"/>
    <property type="project" value="UniProtKB-EC"/>
</dbReference>
<dbReference type="SUPFAM" id="SSF55681">
    <property type="entry name" value="Class II aaRS and biotin synthetases"/>
    <property type="match status" value="1"/>
</dbReference>
<dbReference type="GO" id="GO:0005737">
    <property type="term" value="C:cytoplasm"/>
    <property type="evidence" value="ECO:0007669"/>
    <property type="project" value="UniProtKB-SubCell"/>
</dbReference>
<keyword evidence="5" id="KW-0963">Cytoplasm</keyword>
<dbReference type="PANTHER" id="PTHR10993">
    <property type="entry name" value="OCTANOYLTRANSFERASE"/>
    <property type="match status" value="1"/>
</dbReference>
<dbReference type="NCBIfam" id="NF010925">
    <property type="entry name" value="PRK14345.1"/>
    <property type="match status" value="1"/>
</dbReference>
<evidence type="ECO:0000256" key="4">
    <source>
        <dbReference type="ARBA" id="ARBA00024732"/>
    </source>
</evidence>
<evidence type="ECO:0000256" key="5">
    <source>
        <dbReference type="HAMAP-Rule" id="MF_00013"/>
    </source>
</evidence>
<comment type="caution">
    <text evidence="11">The sequence shown here is derived from an EMBL/GenBank/DDBJ whole genome shotgun (WGS) entry which is preliminary data.</text>
</comment>
<sequence>MIAVERWGLIPFDEAWERQRELAFRVERGEAPNTLVLCQHPTVITVGRNGTDANILAAGPLLEAQGVSVVPIDRGGDVTLHNPGQLVGYPVFNLTTLKPDLHWYLRTVEDAIIDTVAAYGIIGGRVDGLTGVWVDSQRKVCAIGIHCRKWVVYHGFALNVVNDLREFQYIVPCGISDRAVTSIAAEAGRPVTMDEVEATVVDAFHRRFTMS</sequence>
<dbReference type="GO" id="GO:0009249">
    <property type="term" value="P:protein lipoylation"/>
    <property type="evidence" value="ECO:0007669"/>
    <property type="project" value="InterPro"/>
</dbReference>
<evidence type="ECO:0000259" key="10">
    <source>
        <dbReference type="PROSITE" id="PS51733"/>
    </source>
</evidence>
<dbReference type="PANTHER" id="PTHR10993:SF7">
    <property type="entry name" value="LIPOYLTRANSFERASE 2, MITOCHONDRIAL-RELATED"/>
    <property type="match status" value="1"/>
</dbReference>
<dbReference type="Pfam" id="PF21948">
    <property type="entry name" value="LplA-B_cat"/>
    <property type="match status" value="1"/>
</dbReference>
<dbReference type="NCBIfam" id="TIGR00214">
    <property type="entry name" value="lipB"/>
    <property type="match status" value="1"/>
</dbReference>
<feature type="domain" description="BPL/LPL catalytic" evidence="10">
    <location>
        <begin position="29"/>
        <end position="211"/>
    </location>
</feature>
<dbReference type="EMBL" id="MKVH01000002">
    <property type="protein sequence ID" value="OJX61258.1"/>
    <property type="molecule type" value="Genomic_DNA"/>
</dbReference>
<keyword evidence="3 5" id="KW-0012">Acyltransferase</keyword>
<dbReference type="InterPro" id="IPR045864">
    <property type="entry name" value="aa-tRNA-synth_II/BPL/LPL"/>
</dbReference>
<feature type="binding site" evidence="5 8">
    <location>
        <begin position="155"/>
        <end position="157"/>
    </location>
    <ligand>
        <name>substrate</name>
    </ligand>
</feature>
<proteinExistence type="inferred from homology"/>
<dbReference type="Gene3D" id="3.30.930.10">
    <property type="entry name" value="Bira Bifunctional Protein, Domain 2"/>
    <property type="match status" value="1"/>
</dbReference>
<dbReference type="EC" id="2.3.1.181" evidence="5 6"/>
<evidence type="ECO:0000256" key="3">
    <source>
        <dbReference type="ARBA" id="ARBA00023315"/>
    </source>
</evidence>
<dbReference type="InterPro" id="IPR004143">
    <property type="entry name" value="BPL_LPL_catalytic"/>
</dbReference>
<dbReference type="AlphaFoldDB" id="A0A1M3L6R9"/>
<comment type="pathway">
    <text evidence="1 5 6">Protein modification; protein lipoylation via endogenous pathway; protein N(6)-(lipoyl)lysine from octanoyl-[acyl-carrier-protein]: step 1/2.</text>
</comment>
<reference evidence="11 12" key="1">
    <citation type="submission" date="2016-09" db="EMBL/GenBank/DDBJ databases">
        <title>Genome-resolved meta-omics ties microbial dynamics to process performance in biotechnology for thiocyanate degradation.</title>
        <authorList>
            <person name="Kantor R.S."/>
            <person name="Huddy R.J."/>
            <person name="Iyer R."/>
            <person name="Thomas B.C."/>
            <person name="Brown C.T."/>
            <person name="Anantharaman K."/>
            <person name="Tringe S."/>
            <person name="Hettich R.L."/>
            <person name="Harrison S.T."/>
            <person name="Banfield J.F."/>
        </authorList>
    </citation>
    <scope>NUCLEOTIDE SEQUENCE [LARGE SCALE GENOMIC DNA]</scope>
    <source>
        <strain evidence="11">59-99</strain>
    </source>
</reference>
<dbReference type="HAMAP" id="MF_00013">
    <property type="entry name" value="LipB"/>
    <property type="match status" value="1"/>
</dbReference>
<name>A0A1M3L6R9_9BACT</name>
<evidence type="ECO:0000256" key="1">
    <source>
        <dbReference type="ARBA" id="ARBA00004821"/>
    </source>
</evidence>
<feature type="binding site" evidence="5 8">
    <location>
        <begin position="74"/>
        <end position="81"/>
    </location>
    <ligand>
        <name>substrate</name>
    </ligand>
</feature>